<keyword evidence="4" id="KW-0175">Coiled coil</keyword>
<evidence type="ECO:0000256" key="4">
    <source>
        <dbReference type="SAM" id="Coils"/>
    </source>
</evidence>
<dbReference type="InterPro" id="IPR027417">
    <property type="entry name" value="P-loop_NTPase"/>
</dbReference>
<keyword evidence="7" id="KW-1185">Reference proteome</keyword>
<comment type="similarity">
    <text evidence="1">Belongs to the SMC family. SbcC subfamily.</text>
</comment>
<keyword evidence="6" id="KW-0269">Exonuclease</keyword>
<dbReference type="EMBL" id="FNJU01000003">
    <property type="protein sequence ID" value="SDP51356.1"/>
    <property type="molecule type" value="Genomic_DNA"/>
</dbReference>
<keyword evidence="6" id="KW-0378">Hydrolase</keyword>
<protein>
    <recommendedName>
        <fullName evidence="3">Nuclease SbcCD subunit C</fullName>
    </recommendedName>
</protein>
<dbReference type="Pfam" id="PF13476">
    <property type="entry name" value="AAA_23"/>
    <property type="match status" value="1"/>
</dbReference>
<dbReference type="Proteomes" id="UP000199159">
    <property type="component" value="Unassembled WGS sequence"/>
</dbReference>
<feature type="coiled-coil region" evidence="4">
    <location>
        <begin position="796"/>
        <end position="854"/>
    </location>
</feature>
<evidence type="ECO:0000256" key="1">
    <source>
        <dbReference type="ARBA" id="ARBA00006930"/>
    </source>
</evidence>
<dbReference type="PANTHER" id="PTHR32114:SF2">
    <property type="entry name" value="ABC TRANSPORTER ABCH.3"/>
    <property type="match status" value="1"/>
</dbReference>
<evidence type="ECO:0000313" key="6">
    <source>
        <dbReference type="EMBL" id="SDP51356.1"/>
    </source>
</evidence>
<evidence type="ECO:0000256" key="2">
    <source>
        <dbReference type="ARBA" id="ARBA00011322"/>
    </source>
</evidence>
<name>A0A1H0TCW4_9BACI</name>
<dbReference type="InterPro" id="IPR038729">
    <property type="entry name" value="Rad50/SbcC_AAA"/>
</dbReference>
<comment type="subunit">
    <text evidence="2">Heterodimer of SbcC and SbcD.</text>
</comment>
<accession>A0A1H0TCW4</accession>
<dbReference type="PANTHER" id="PTHR32114">
    <property type="entry name" value="ABC TRANSPORTER ABCH.3"/>
    <property type="match status" value="1"/>
</dbReference>
<feature type="domain" description="Rad50/SbcC-type AAA" evidence="5">
    <location>
        <begin position="5"/>
        <end position="200"/>
    </location>
</feature>
<reference evidence="7" key="1">
    <citation type="submission" date="2016-10" db="EMBL/GenBank/DDBJ databases">
        <authorList>
            <person name="Varghese N."/>
            <person name="Submissions S."/>
        </authorList>
    </citation>
    <scope>NUCLEOTIDE SEQUENCE [LARGE SCALE GENOMIC DNA]</scope>
    <source>
        <strain evidence="7">IBRC-M10078</strain>
    </source>
</reference>
<dbReference type="STRING" id="930152.SAMN05216565_103397"/>
<dbReference type="SUPFAM" id="SSF52540">
    <property type="entry name" value="P-loop containing nucleoside triphosphate hydrolases"/>
    <property type="match status" value="2"/>
</dbReference>
<feature type="coiled-coil region" evidence="4">
    <location>
        <begin position="386"/>
        <end position="502"/>
    </location>
</feature>
<dbReference type="GO" id="GO:0006302">
    <property type="term" value="P:double-strand break repair"/>
    <property type="evidence" value="ECO:0007669"/>
    <property type="project" value="InterPro"/>
</dbReference>
<dbReference type="OrthoDB" id="9795626at2"/>
<dbReference type="AlphaFoldDB" id="A0A1H0TCW4"/>
<dbReference type="Gene3D" id="3.40.50.300">
    <property type="entry name" value="P-loop containing nucleotide triphosphate hydrolases"/>
    <property type="match status" value="2"/>
</dbReference>
<organism evidence="6 7">
    <name type="scientific">Litchfieldia salsa</name>
    <dbReference type="NCBI Taxonomy" id="930152"/>
    <lineage>
        <taxon>Bacteria</taxon>
        <taxon>Bacillati</taxon>
        <taxon>Bacillota</taxon>
        <taxon>Bacilli</taxon>
        <taxon>Bacillales</taxon>
        <taxon>Bacillaceae</taxon>
        <taxon>Litchfieldia</taxon>
    </lineage>
</organism>
<dbReference type="GO" id="GO:0016887">
    <property type="term" value="F:ATP hydrolysis activity"/>
    <property type="evidence" value="ECO:0007669"/>
    <property type="project" value="InterPro"/>
</dbReference>
<dbReference type="GO" id="GO:0004527">
    <property type="term" value="F:exonuclease activity"/>
    <property type="evidence" value="ECO:0007669"/>
    <property type="project" value="UniProtKB-KW"/>
</dbReference>
<sequence length="1028" mass="119228">MKPIKLTLTAFGPYKNCEIIDFRELKNNRLFVVSGTTGSGKTTIFDAICFALYGTASGEDRSDTKMLRSDFAEDDTHTGVQLEFELRNRKYRILRQLSHVKEGNKSATGEKYEFFEVTSNGELPCVDRQIVSEINKKVETLLGLSQDQFSQIVMLPQGEFRKLLTSQTENKEEILRKIFKTDHYKKMSERLKEKKTRIEEVFKQEAIRRDSYINNIPAVLSLRENSSLKTVLSQEHYNVNQILKSLEDEVSFYEEQMSKDQKNYDYAYQKHDLKLAEYHIAKALNERFHVLDEKTKKIEELDTKLPEVKNKEIKYEQGERASHIRVYEEQLYTLNEELLEKTKYQQNSIFEEKEAKEQLETTTNQFEIEKGRKRDREEVTTLLTHLNGYLTEVKDIKNRKELLEELTKESNQYTNLINESTTKIEDIKKMKEELGKNIKEKESIVNQLPDIQEKHAELRERFKLIKDVIQLQEQLDTLELNVEKAEKAYNKSLEKYQQIEIEWVNSQARVLATHLHDGSACPVCGSLEHPNKASHANVIVTKEQLDSAKSETTMFETNYRTILADYRSTESQLQLKEGEVTSLKTSSIKNEESYLLQEGKRLRARLDELQNIRAQLQPLREKHDGVEIELDSITQKKVKVDEQYLETKSKYDSNKAILEEKLQNIPEDVQDLSKLENRIKEVEQLKTSLEEAWENLQKEHQNSITAYTSSKLKVEHAKMQLDEVLVRKERATLQFDQALSDAQFNTKEEYFNAKLPKEKLLLLKNEITSFKQLHSSIAQQVTELQIELKGKQRVDLSEIEQILKDLKIAYESALQAYNLSKDYKSEGEKLLFKIRNIEKQLEEHEKQLSIITDLYDVVRGQNSSKISFERYLQIEYLEQIILAANERLKDLSNGQFYLIRSDRQESRGKQSGLGLDVYDAYTGTTRDVKTLSGGEKFNASLCLALGMADVIQSFQGGVSIDTMFIDEGFGSLDEESLQKSIDTLIELQQSGRMIGVISHVQELKSSIPAILEVTKSKEGYSRTQFVLK</sequence>
<evidence type="ECO:0000313" key="7">
    <source>
        <dbReference type="Proteomes" id="UP000199159"/>
    </source>
</evidence>
<dbReference type="RefSeq" id="WP_090852338.1">
    <property type="nucleotide sequence ID" value="NZ_FNJU01000003.1"/>
</dbReference>
<feature type="coiled-coil region" evidence="4">
    <location>
        <begin position="665"/>
        <end position="699"/>
    </location>
</feature>
<proteinExistence type="inferred from homology"/>
<dbReference type="Pfam" id="PF13558">
    <property type="entry name" value="SbcC_Walker_B"/>
    <property type="match status" value="1"/>
</dbReference>
<evidence type="ECO:0000256" key="3">
    <source>
        <dbReference type="ARBA" id="ARBA00013368"/>
    </source>
</evidence>
<gene>
    <name evidence="6" type="ORF">SAMN05216565_103397</name>
</gene>
<keyword evidence="6" id="KW-0540">Nuclease</keyword>
<evidence type="ECO:0000259" key="5">
    <source>
        <dbReference type="Pfam" id="PF13476"/>
    </source>
</evidence>